<keyword evidence="2" id="KW-1185">Reference proteome</keyword>
<keyword evidence="1" id="KW-0808">Transferase</keyword>
<keyword evidence="1" id="KW-0548">Nucleotidyltransferase</keyword>
<keyword evidence="1" id="KW-0695">RNA-directed DNA polymerase</keyword>
<organism evidence="1 2">
    <name type="scientific">Elysia marginata</name>
    <dbReference type="NCBI Taxonomy" id="1093978"/>
    <lineage>
        <taxon>Eukaryota</taxon>
        <taxon>Metazoa</taxon>
        <taxon>Spiralia</taxon>
        <taxon>Lophotrochozoa</taxon>
        <taxon>Mollusca</taxon>
        <taxon>Gastropoda</taxon>
        <taxon>Heterobranchia</taxon>
        <taxon>Euthyneura</taxon>
        <taxon>Panpulmonata</taxon>
        <taxon>Sacoglossa</taxon>
        <taxon>Placobranchoidea</taxon>
        <taxon>Plakobranchidae</taxon>
        <taxon>Elysia</taxon>
    </lineage>
</organism>
<dbReference type="Proteomes" id="UP000762676">
    <property type="component" value="Unassembled WGS sequence"/>
</dbReference>
<evidence type="ECO:0000313" key="1">
    <source>
        <dbReference type="EMBL" id="GFS18652.1"/>
    </source>
</evidence>
<evidence type="ECO:0000313" key="2">
    <source>
        <dbReference type="Proteomes" id="UP000762676"/>
    </source>
</evidence>
<dbReference type="GO" id="GO:0003964">
    <property type="term" value="F:RNA-directed DNA polymerase activity"/>
    <property type="evidence" value="ECO:0007669"/>
    <property type="project" value="UniProtKB-KW"/>
</dbReference>
<dbReference type="SUPFAM" id="SSF56672">
    <property type="entry name" value="DNA/RNA polymerases"/>
    <property type="match status" value="1"/>
</dbReference>
<protein>
    <submittedName>
        <fullName evidence="1">Reverse transcriptase</fullName>
    </submittedName>
</protein>
<comment type="caution">
    <text evidence="1">The sequence shown here is derived from an EMBL/GenBank/DDBJ whole genome shotgun (WGS) entry which is preliminary data.</text>
</comment>
<sequence>MAIMQEIFSDTDLSAETAYEYHYVLDLHNKIKESCKLAQQSAQESSAQSKIRLTLMAVIVYYMSTCCESPSQDEKLDSVSHTALEFSRVVDFDDSAKCYAATVAGESSGALGECIPTPCTNQEKNEVQINSMLDWNKVNDIKQLLDEFSDVLSAVPGQTTTIEHHIALNSDVPIRVKPYPLPFASQNFVREEVTKLLDMGVIEPSTSSYCSNSISEKERPNTAPLHRFSEAKFHN</sequence>
<dbReference type="EMBL" id="BMAT01006728">
    <property type="protein sequence ID" value="GFS18652.1"/>
    <property type="molecule type" value="Genomic_DNA"/>
</dbReference>
<dbReference type="Gene3D" id="3.10.10.10">
    <property type="entry name" value="HIV Type 1 Reverse Transcriptase, subunit A, domain 1"/>
    <property type="match status" value="1"/>
</dbReference>
<dbReference type="AlphaFoldDB" id="A0AAV4JAZ6"/>
<proteinExistence type="predicted"/>
<reference evidence="1 2" key="1">
    <citation type="journal article" date="2021" name="Elife">
        <title>Chloroplast acquisition without the gene transfer in kleptoplastic sea slugs, Plakobranchus ocellatus.</title>
        <authorList>
            <person name="Maeda T."/>
            <person name="Takahashi S."/>
            <person name="Yoshida T."/>
            <person name="Shimamura S."/>
            <person name="Takaki Y."/>
            <person name="Nagai Y."/>
            <person name="Toyoda A."/>
            <person name="Suzuki Y."/>
            <person name="Arimoto A."/>
            <person name="Ishii H."/>
            <person name="Satoh N."/>
            <person name="Nishiyama T."/>
            <person name="Hasebe M."/>
            <person name="Maruyama T."/>
            <person name="Minagawa J."/>
            <person name="Obokata J."/>
            <person name="Shigenobu S."/>
        </authorList>
    </citation>
    <scope>NUCLEOTIDE SEQUENCE [LARGE SCALE GENOMIC DNA]</scope>
</reference>
<gene>
    <name evidence="1" type="ORF">ElyMa_003268200</name>
</gene>
<dbReference type="InterPro" id="IPR043502">
    <property type="entry name" value="DNA/RNA_pol_sf"/>
</dbReference>
<accession>A0AAV4JAZ6</accession>
<name>A0AAV4JAZ6_9GAST</name>